<comment type="caution">
    <text evidence="2">The sequence shown here is derived from an EMBL/GenBank/DDBJ whole genome shotgun (WGS) entry which is preliminary data.</text>
</comment>
<keyword evidence="3" id="KW-1185">Reference proteome</keyword>
<dbReference type="InterPro" id="IPR016571">
    <property type="entry name" value="Spore_coat_assembly_CotJB"/>
</dbReference>
<organism evidence="2 3">
    <name type="scientific">Hominimerdicola aceti</name>
    <dbReference type="NCBI Taxonomy" id="2981726"/>
    <lineage>
        <taxon>Bacteria</taxon>
        <taxon>Bacillati</taxon>
        <taxon>Bacillota</taxon>
        <taxon>Clostridia</taxon>
        <taxon>Eubacteriales</taxon>
        <taxon>Oscillospiraceae</taxon>
        <taxon>Hominimerdicola</taxon>
    </lineage>
</organism>
<dbReference type="Proteomes" id="UP001208131">
    <property type="component" value="Unassembled WGS sequence"/>
</dbReference>
<dbReference type="Pfam" id="PF12652">
    <property type="entry name" value="CotJB"/>
    <property type="match status" value="1"/>
</dbReference>
<keyword evidence="2" id="KW-0946">Virion</keyword>
<dbReference type="EMBL" id="JAOQJZ010000001">
    <property type="protein sequence ID" value="MCU6704660.1"/>
    <property type="molecule type" value="Genomic_DNA"/>
</dbReference>
<reference evidence="2 3" key="1">
    <citation type="journal article" date="2021" name="ISME Commun">
        <title>Automated analysis of genomic sequences facilitates high-throughput and comprehensive description of bacteria.</title>
        <authorList>
            <person name="Hitch T.C.A."/>
        </authorList>
    </citation>
    <scope>NUCLEOTIDE SEQUENCE [LARGE SCALE GENOMIC DNA]</scope>
    <source>
        <strain evidence="2 3">Sanger_31</strain>
    </source>
</reference>
<dbReference type="PIRSF" id="PIRSF010606">
    <property type="entry name" value="Spore_coat_CotJB"/>
    <property type="match status" value="1"/>
</dbReference>
<keyword evidence="2" id="KW-0167">Capsid protein</keyword>
<evidence type="ECO:0000313" key="2">
    <source>
        <dbReference type="EMBL" id="MCU6704660.1"/>
    </source>
</evidence>
<dbReference type="AlphaFoldDB" id="A0AAE3IEM7"/>
<name>A0AAE3IEM7_9FIRM</name>
<accession>A0AAE3IEM7</accession>
<dbReference type="RefSeq" id="WP_195387745.1">
    <property type="nucleotide sequence ID" value="NZ_JAOQJZ010000001.1"/>
</dbReference>
<protein>
    <submittedName>
        <fullName evidence="2">Spore coat protein CotJB</fullName>
    </submittedName>
</protein>
<gene>
    <name evidence="2" type="ORF">OCV57_01800</name>
</gene>
<evidence type="ECO:0000259" key="1">
    <source>
        <dbReference type="Pfam" id="PF12652"/>
    </source>
</evidence>
<proteinExistence type="predicted"/>
<dbReference type="InterPro" id="IPR024207">
    <property type="entry name" value="CotJB_dom"/>
</dbReference>
<evidence type="ECO:0000313" key="3">
    <source>
        <dbReference type="Proteomes" id="UP001208131"/>
    </source>
</evidence>
<feature type="domain" description="Protein CotJB" evidence="1">
    <location>
        <begin position="9"/>
        <end position="83"/>
    </location>
</feature>
<sequence>MPILSEKERLLRKIQACSFALVEANLYLDSHPTCRDGLAYFARHKAEKEKLIAQYNEKYGPLTITQNNSSKKWEWVTSPFPWERSAD</sequence>